<reference evidence="3 4" key="1">
    <citation type="submission" date="2024-08" db="EMBL/GenBank/DDBJ databases">
        <title>Gnathostoma spinigerum genome.</title>
        <authorList>
            <person name="Gonzalez-Bertolin B."/>
            <person name="Monzon S."/>
            <person name="Zaballos A."/>
            <person name="Jimenez P."/>
            <person name="Dekumyoy P."/>
            <person name="Varona S."/>
            <person name="Cuesta I."/>
            <person name="Sumanam S."/>
            <person name="Adisakwattana P."/>
            <person name="Gasser R.B."/>
            <person name="Hernandez-Gonzalez A."/>
            <person name="Young N.D."/>
            <person name="Perteguer M.J."/>
        </authorList>
    </citation>
    <scope>NUCLEOTIDE SEQUENCE [LARGE SCALE GENOMIC DNA]</scope>
    <source>
        <strain evidence="3">AL3</strain>
        <tissue evidence="3">Liver</tissue>
    </source>
</reference>
<keyword evidence="1" id="KW-0175">Coiled coil</keyword>
<dbReference type="EMBL" id="JBGFUD010009068">
    <property type="protein sequence ID" value="MFH4982349.1"/>
    <property type="molecule type" value="Genomic_DNA"/>
</dbReference>
<evidence type="ECO:0000256" key="2">
    <source>
        <dbReference type="SAM" id="MobiDB-lite"/>
    </source>
</evidence>
<feature type="coiled-coil region" evidence="1">
    <location>
        <begin position="6"/>
        <end position="79"/>
    </location>
</feature>
<name>A0ABD6EQU8_9BILA</name>
<dbReference type="Proteomes" id="UP001608902">
    <property type="component" value="Unassembled WGS sequence"/>
</dbReference>
<comment type="caution">
    <text evidence="3">The sequence shown here is derived from an EMBL/GenBank/DDBJ whole genome shotgun (WGS) entry which is preliminary data.</text>
</comment>
<accession>A0ABD6EQU8</accession>
<sequence>MKTGESNELSERCQFLQQKADETEKESASLRLQVKTLTEKNSDQQTALSEAQNDLKLYKERYEALAQDYKDLIAQREREFTIQNERSSEYEQLVDKVRELSASISRRSATSSPSISRNNYHSSTRQESHTDSRSSTVGDGSVGSPNRRLIDTKNITEKSALSGFRQQLERH</sequence>
<dbReference type="AlphaFoldDB" id="A0ABD6EQU8"/>
<organism evidence="3 4">
    <name type="scientific">Gnathostoma spinigerum</name>
    <dbReference type="NCBI Taxonomy" id="75299"/>
    <lineage>
        <taxon>Eukaryota</taxon>
        <taxon>Metazoa</taxon>
        <taxon>Ecdysozoa</taxon>
        <taxon>Nematoda</taxon>
        <taxon>Chromadorea</taxon>
        <taxon>Rhabditida</taxon>
        <taxon>Spirurina</taxon>
        <taxon>Gnathostomatomorpha</taxon>
        <taxon>Gnathostomatoidea</taxon>
        <taxon>Gnathostomatidae</taxon>
        <taxon>Gnathostoma</taxon>
    </lineage>
</organism>
<evidence type="ECO:0000313" key="4">
    <source>
        <dbReference type="Proteomes" id="UP001608902"/>
    </source>
</evidence>
<evidence type="ECO:0000256" key="1">
    <source>
        <dbReference type="SAM" id="Coils"/>
    </source>
</evidence>
<gene>
    <name evidence="3" type="ORF">AB6A40_009058</name>
</gene>
<proteinExistence type="predicted"/>
<evidence type="ECO:0000313" key="3">
    <source>
        <dbReference type="EMBL" id="MFH4982349.1"/>
    </source>
</evidence>
<protein>
    <submittedName>
        <fullName evidence="3">Uncharacterized protein</fullName>
    </submittedName>
</protein>
<feature type="region of interest" description="Disordered" evidence="2">
    <location>
        <begin position="103"/>
        <end position="171"/>
    </location>
</feature>
<feature type="compositionally biased region" description="Low complexity" evidence="2">
    <location>
        <begin position="103"/>
        <end position="117"/>
    </location>
</feature>
<keyword evidence="4" id="KW-1185">Reference proteome</keyword>